<organism evidence="1">
    <name type="scientific">bioreactor metagenome</name>
    <dbReference type="NCBI Taxonomy" id="1076179"/>
    <lineage>
        <taxon>unclassified sequences</taxon>
        <taxon>metagenomes</taxon>
        <taxon>ecological metagenomes</taxon>
    </lineage>
</organism>
<comment type="caution">
    <text evidence="1">The sequence shown here is derived from an EMBL/GenBank/DDBJ whole genome shotgun (WGS) entry which is preliminary data.</text>
</comment>
<gene>
    <name evidence="1" type="ORF">SDC9_132666</name>
</gene>
<proteinExistence type="predicted"/>
<accession>A0A645D8Q2</accession>
<evidence type="ECO:0000313" key="1">
    <source>
        <dbReference type="EMBL" id="MPM85585.1"/>
    </source>
</evidence>
<protein>
    <submittedName>
        <fullName evidence="1">Uncharacterized protein</fullName>
    </submittedName>
</protein>
<name>A0A645D8Q2_9ZZZZ</name>
<reference evidence="1" key="1">
    <citation type="submission" date="2019-08" db="EMBL/GenBank/DDBJ databases">
        <authorList>
            <person name="Kucharzyk K."/>
            <person name="Murdoch R.W."/>
            <person name="Higgins S."/>
            <person name="Loffler F."/>
        </authorList>
    </citation>
    <scope>NUCLEOTIDE SEQUENCE</scope>
</reference>
<sequence length="95" mass="11173">MKPDFRHIRPGFRKHFLQHGFFQRHQFFVFALAEGDERINQLRKCTDLCLFKDITRINQFCIKKVIGRNIEQPMVSCALCSPFGDFIIPSVCLVI</sequence>
<dbReference type="EMBL" id="VSSQ01033851">
    <property type="protein sequence ID" value="MPM85585.1"/>
    <property type="molecule type" value="Genomic_DNA"/>
</dbReference>
<dbReference type="AlphaFoldDB" id="A0A645D8Q2"/>